<feature type="transmembrane region" description="Helical" evidence="1">
    <location>
        <begin position="241"/>
        <end position="266"/>
    </location>
</feature>
<evidence type="ECO:0000256" key="1">
    <source>
        <dbReference type="SAM" id="Phobius"/>
    </source>
</evidence>
<feature type="transmembrane region" description="Helical" evidence="1">
    <location>
        <begin position="278"/>
        <end position="295"/>
    </location>
</feature>
<evidence type="ECO:0000313" key="2">
    <source>
        <dbReference type="EMBL" id="TCT02915.1"/>
    </source>
</evidence>
<keyword evidence="1" id="KW-0812">Transmembrane</keyword>
<feature type="transmembrane region" description="Helical" evidence="1">
    <location>
        <begin position="189"/>
        <end position="207"/>
    </location>
</feature>
<feature type="transmembrane region" description="Helical" evidence="1">
    <location>
        <begin position="348"/>
        <end position="368"/>
    </location>
</feature>
<feature type="transmembrane region" description="Helical" evidence="1">
    <location>
        <begin position="214"/>
        <end position="235"/>
    </location>
</feature>
<organism evidence="2 3">
    <name type="scientific">Aquabacter spiritensis</name>
    <dbReference type="NCBI Taxonomy" id="933073"/>
    <lineage>
        <taxon>Bacteria</taxon>
        <taxon>Pseudomonadati</taxon>
        <taxon>Pseudomonadota</taxon>
        <taxon>Alphaproteobacteria</taxon>
        <taxon>Hyphomicrobiales</taxon>
        <taxon>Xanthobacteraceae</taxon>
        <taxon>Aquabacter</taxon>
    </lineage>
</organism>
<feature type="transmembrane region" description="Helical" evidence="1">
    <location>
        <begin position="607"/>
        <end position="631"/>
    </location>
</feature>
<name>A0A4R3LW86_9HYPH</name>
<evidence type="ECO:0000313" key="3">
    <source>
        <dbReference type="Proteomes" id="UP000294664"/>
    </source>
</evidence>
<sequence length="1035" mass="110446">MLHYLTTAVRANLQSLIDSLPRFSLRDNVFFLLLLLCAAATVGLCVVVYKNMPHMGFVSELTVGGAVYHDANKARDLWIAPVAIVLQIAAALVALGWARRLSSVPRFDTFAEYAPSHAVLVAVLVLLLSLAAIAGDLVPLAILILLGLGVVLLRAGFGIAWTAPFGLVFSLSALFAWGCNQFGILDVRLLLSAAYLPLCLAALVLRGRTRLLRAAYGLTGLALAGATARAAPVLWMPTSAYAGPTVIDAVIWIAAAGVAVQTLMFLRSPAGKSFSRTPAFPLAAAFLLLAVFRQSPFGLPFDDYHYGERLLAARALWEGRLFETFFSPHGFSDALGGLGALLIGDRSAIGVAIGKIYADVFILLILAWQMVRQLGPAPAILLLVALQPNLIFPVPLVVLMIVAILRSATPRNDYAAGAAIALAAATTIFLLNGIGVAIAVPSALAALFLFRDGTRRGLVRACCAGAICALALFAAFPRAFLGEIAFLATSARTNAVLYGNNFVVRASDLASLVEIGTALMFLLTPMLAFALLVRPGQSRGHSWTWIGLAVLPVVALVLLLAPYALGRLDVSLPRASFATAVTLVFLAFWITAPQIRDRFLSPGAPRTGFVQAGIAALLLVTALPTFLHVWASVPLMPPPAPLGALPPAPLPAMGMAQADRAHLDLIASVKRTTDALLRPDETYLDLTNRNALYFYLDRAIPVPISGAYNAAPRAFQELNLAYLAANPPPLALVGAENFEHDGYTLPLRSFLLYRDLLERYRPFLAGSILYGIRSDQTDRLTALPAAARRPVTSVTCHSGTAIAGDTTWSLRVQEPLAGRLVPGDFLNFYDGVARTVVAVHGEMVRLTPPLPPDVSGARLPFKTEAPATGRDDADLWAQVFNVCDFGRLPSAWGRSLAKLSGAVGATRFPLPQAGMTDATRAGDGRYRIVGRQPGFLYDVPAGLNPAQNGLLVLEVRCAVKRRMPHIEIAWRGAGQGFSAERSVWFAASFPVNLVPLDAAPRWFLAPSIAQIRITVEPPADCGGLILRDVALTGRL</sequence>
<keyword evidence="1" id="KW-1133">Transmembrane helix</keyword>
<feature type="transmembrane region" description="Helical" evidence="1">
    <location>
        <begin position="457"/>
        <end position="476"/>
    </location>
</feature>
<feature type="transmembrane region" description="Helical" evidence="1">
    <location>
        <begin position="29"/>
        <end position="49"/>
    </location>
</feature>
<feature type="transmembrane region" description="Helical" evidence="1">
    <location>
        <begin position="509"/>
        <end position="533"/>
    </location>
</feature>
<comment type="caution">
    <text evidence="2">The sequence shown here is derived from an EMBL/GenBank/DDBJ whole genome shotgun (WGS) entry which is preliminary data.</text>
</comment>
<protein>
    <submittedName>
        <fullName evidence="2">Uncharacterized protein</fullName>
    </submittedName>
</protein>
<proteinExistence type="predicted"/>
<reference evidence="2 3" key="1">
    <citation type="submission" date="2019-03" db="EMBL/GenBank/DDBJ databases">
        <title>Genomic Encyclopedia of Type Strains, Phase IV (KMG-IV): sequencing the most valuable type-strain genomes for metagenomic binning, comparative biology and taxonomic classification.</title>
        <authorList>
            <person name="Goeker M."/>
        </authorList>
    </citation>
    <scope>NUCLEOTIDE SEQUENCE [LARGE SCALE GENOMIC DNA]</scope>
    <source>
        <strain evidence="2 3">DSM 9035</strain>
    </source>
</reference>
<accession>A0A4R3LW86</accession>
<feature type="transmembrane region" description="Helical" evidence="1">
    <location>
        <begin position="118"/>
        <end position="146"/>
    </location>
</feature>
<feature type="transmembrane region" description="Helical" evidence="1">
    <location>
        <begin position="577"/>
        <end position="595"/>
    </location>
</feature>
<keyword evidence="1" id="KW-0472">Membrane</keyword>
<dbReference type="Proteomes" id="UP000294664">
    <property type="component" value="Unassembled WGS sequence"/>
</dbReference>
<feature type="transmembrane region" description="Helical" evidence="1">
    <location>
        <begin position="380"/>
        <end position="405"/>
    </location>
</feature>
<keyword evidence="3" id="KW-1185">Reference proteome</keyword>
<feature type="transmembrane region" description="Helical" evidence="1">
    <location>
        <begin position="417"/>
        <end position="450"/>
    </location>
</feature>
<gene>
    <name evidence="2" type="ORF">EDC64_11187</name>
</gene>
<dbReference type="AlphaFoldDB" id="A0A4R3LW86"/>
<dbReference type="EMBL" id="SMAI01000011">
    <property type="protein sequence ID" value="TCT02915.1"/>
    <property type="molecule type" value="Genomic_DNA"/>
</dbReference>
<feature type="transmembrane region" description="Helical" evidence="1">
    <location>
        <begin position="545"/>
        <end position="565"/>
    </location>
</feature>
<feature type="transmembrane region" description="Helical" evidence="1">
    <location>
        <begin position="77"/>
        <end position="98"/>
    </location>
</feature>